<protein>
    <submittedName>
        <fullName evidence="1">Uncharacterized protein</fullName>
    </submittedName>
</protein>
<accession>A0A1A8XXX2</accession>
<keyword evidence="2" id="KW-1185">Reference proteome</keyword>
<proteinExistence type="predicted"/>
<organism evidence="1 2">
    <name type="scientific">Candidatus Propionivibrio aalborgensis</name>
    <dbReference type="NCBI Taxonomy" id="1860101"/>
    <lineage>
        <taxon>Bacteria</taxon>
        <taxon>Pseudomonadati</taxon>
        <taxon>Pseudomonadota</taxon>
        <taxon>Betaproteobacteria</taxon>
        <taxon>Rhodocyclales</taxon>
        <taxon>Rhodocyclaceae</taxon>
        <taxon>Propionivibrio</taxon>
    </lineage>
</organism>
<gene>
    <name evidence="1" type="ORF">PROAA_3260001</name>
</gene>
<dbReference type="AlphaFoldDB" id="A0A1A8XXX2"/>
<evidence type="ECO:0000313" key="1">
    <source>
        <dbReference type="EMBL" id="SBT09507.1"/>
    </source>
</evidence>
<reference evidence="1 2" key="1">
    <citation type="submission" date="2016-06" db="EMBL/GenBank/DDBJ databases">
        <authorList>
            <person name="Kjaerup R.B."/>
            <person name="Dalgaard T.S."/>
            <person name="Juul-Madsen H.R."/>
        </authorList>
    </citation>
    <scope>NUCLEOTIDE SEQUENCE [LARGE SCALE GENOMIC DNA]</scope>
    <source>
        <strain evidence="1">2</strain>
    </source>
</reference>
<name>A0A1A8XXX2_9RHOO</name>
<dbReference type="EMBL" id="FLQY01000253">
    <property type="protein sequence ID" value="SBT09507.1"/>
    <property type="molecule type" value="Genomic_DNA"/>
</dbReference>
<sequence length="65" mass="7196">MDLHRFMAAGVGANPLLAHVAGDPLYCPYIWYIWGHPLAGPRQASKVPHGGVSRRFNFTVTPHSR</sequence>
<dbReference type="Proteomes" id="UP000199600">
    <property type="component" value="Unassembled WGS sequence"/>
</dbReference>
<evidence type="ECO:0000313" key="2">
    <source>
        <dbReference type="Proteomes" id="UP000199600"/>
    </source>
</evidence>